<dbReference type="Proteomes" id="UP000624709">
    <property type="component" value="Unassembled WGS sequence"/>
</dbReference>
<feature type="compositionally biased region" description="Polar residues" evidence="1">
    <location>
        <begin position="26"/>
        <end position="35"/>
    </location>
</feature>
<protein>
    <submittedName>
        <fullName evidence="2">Uncharacterized protein</fullName>
    </submittedName>
</protein>
<feature type="region of interest" description="Disordered" evidence="1">
    <location>
        <begin position="1"/>
        <end position="51"/>
    </location>
</feature>
<evidence type="ECO:0000256" key="1">
    <source>
        <dbReference type="SAM" id="MobiDB-lite"/>
    </source>
</evidence>
<dbReference type="EMBL" id="BOMS01000171">
    <property type="protein sequence ID" value="GIE73357.1"/>
    <property type="molecule type" value="Genomic_DNA"/>
</dbReference>
<keyword evidence="3" id="KW-1185">Reference proteome</keyword>
<sequence length="248" mass="26821">MEPKRKNAGTSPPYAPPAGRIPAPISNLSTSSVSKAPSMRRPAPLPDGTAPVEFIHGLGGRSWRPSPVPGIVMASPGAWPYRAIMPIGWPEWDWGNVPSWVGSLLTGSSLALASFTYSRTSGDRRRVLEESERSQAARVSLWWINPRKALVRNSNDVAVTVQAFVEGTEDESPAAASEHLGIGPGQTWSLLLPVSSSSAPTRVDLAIVDGYGRRWIRRTGGTLDRITNEESLPALSPQAETPLRWEIQ</sequence>
<evidence type="ECO:0000313" key="3">
    <source>
        <dbReference type="Proteomes" id="UP000624709"/>
    </source>
</evidence>
<proteinExistence type="predicted"/>
<reference evidence="2 3" key="1">
    <citation type="submission" date="2021-01" db="EMBL/GenBank/DDBJ databases">
        <title>Whole genome shotgun sequence of Actinoplanes palleronii NBRC 14916.</title>
        <authorList>
            <person name="Komaki H."/>
            <person name="Tamura T."/>
        </authorList>
    </citation>
    <scope>NUCLEOTIDE SEQUENCE [LARGE SCALE GENOMIC DNA]</scope>
    <source>
        <strain evidence="2 3">NBRC 14916</strain>
    </source>
</reference>
<organism evidence="2 3">
    <name type="scientific">Actinoplanes palleronii</name>
    <dbReference type="NCBI Taxonomy" id="113570"/>
    <lineage>
        <taxon>Bacteria</taxon>
        <taxon>Bacillati</taxon>
        <taxon>Actinomycetota</taxon>
        <taxon>Actinomycetes</taxon>
        <taxon>Micromonosporales</taxon>
        <taxon>Micromonosporaceae</taxon>
        <taxon>Actinoplanes</taxon>
    </lineage>
</organism>
<accession>A0ABQ4BRS6</accession>
<gene>
    <name evidence="2" type="ORF">Apa02nite_094650</name>
</gene>
<name>A0ABQ4BRS6_9ACTN</name>
<comment type="caution">
    <text evidence="2">The sequence shown here is derived from an EMBL/GenBank/DDBJ whole genome shotgun (WGS) entry which is preliminary data.</text>
</comment>
<evidence type="ECO:0000313" key="2">
    <source>
        <dbReference type="EMBL" id="GIE73357.1"/>
    </source>
</evidence>